<evidence type="ECO:0000313" key="13">
    <source>
        <dbReference type="WBParaSite" id="NBR_0001408501-mRNA-1"/>
    </source>
</evidence>
<dbReference type="Gene3D" id="4.10.280.10">
    <property type="entry name" value="Helix-loop-helix DNA-binding domain"/>
    <property type="match status" value="1"/>
</dbReference>
<dbReference type="GO" id="GO:0003700">
    <property type="term" value="F:DNA-binding transcription factor activity"/>
    <property type="evidence" value="ECO:0007669"/>
    <property type="project" value="InterPro"/>
</dbReference>
<dbReference type="Proteomes" id="UP000271162">
    <property type="component" value="Unassembled WGS sequence"/>
</dbReference>
<dbReference type="PRINTS" id="PR00785">
    <property type="entry name" value="NCTRNSLOCATR"/>
</dbReference>
<dbReference type="PROSITE" id="PS50888">
    <property type="entry name" value="BHLH"/>
    <property type="match status" value="1"/>
</dbReference>
<dbReference type="SMART" id="SM00353">
    <property type="entry name" value="HLH"/>
    <property type="match status" value="1"/>
</dbReference>
<dbReference type="STRING" id="27835.A0A0N4YC37"/>
<dbReference type="GO" id="GO:0003677">
    <property type="term" value="F:DNA binding"/>
    <property type="evidence" value="ECO:0007669"/>
    <property type="project" value="UniProtKB-KW"/>
</dbReference>
<dbReference type="SUPFAM" id="SSF47459">
    <property type="entry name" value="HLH, helix-loop-helix DNA-binding domain"/>
    <property type="match status" value="1"/>
</dbReference>
<feature type="region of interest" description="Disordered" evidence="8">
    <location>
        <begin position="392"/>
        <end position="443"/>
    </location>
</feature>
<keyword evidence="4" id="KW-0238">DNA-binding</keyword>
<protein>
    <recommendedName>
        <fullName evidence="7">Aryl hydrocarbon receptor nuclear translocator homolog</fullName>
    </recommendedName>
</protein>
<organism evidence="13">
    <name type="scientific">Nippostrongylus brasiliensis</name>
    <name type="common">Rat hookworm</name>
    <dbReference type="NCBI Taxonomy" id="27835"/>
    <lineage>
        <taxon>Eukaryota</taxon>
        <taxon>Metazoa</taxon>
        <taxon>Ecdysozoa</taxon>
        <taxon>Nematoda</taxon>
        <taxon>Chromadorea</taxon>
        <taxon>Rhabditida</taxon>
        <taxon>Rhabditina</taxon>
        <taxon>Rhabditomorpha</taxon>
        <taxon>Strongyloidea</taxon>
        <taxon>Heligmosomidae</taxon>
        <taxon>Nippostrongylus</taxon>
    </lineage>
</organism>
<dbReference type="Pfam" id="PF00010">
    <property type="entry name" value="HLH"/>
    <property type="match status" value="1"/>
</dbReference>
<dbReference type="PANTHER" id="PTHR23042">
    <property type="entry name" value="CIRCADIAN PROTEIN CLOCK/ARNT/BMAL/PAS"/>
    <property type="match status" value="1"/>
</dbReference>
<dbReference type="CDD" id="cd18947">
    <property type="entry name" value="bHLH-PAS_ARNT"/>
    <property type="match status" value="1"/>
</dbReference>
<dbReference type="FunFam" id="4.10.280.10:FF:000011">
    <property type="entry name" value="Aryl hydrocarbon receptor nuclear translocator 2"/>
    <property type="match status" value="1"/>
</dbReference>
<dbReference type="AlphaFoldDB" id="A0A0N4YC37"/>
<keyword evidence="2" id="KW-0677">Repeat</keyword>
<evidence type="ECO:0000313" key="11">
    <source>
        <dbReference type="EMBL" id="VDL77675.1"/>
    </source>
</evidence>
<evidence type="ECO:0000256" key="1">
    <source>
        <dbReference type="ARBA" id="ARBA00004123"/>
    </source>
</evidence>
<proteinExistence type="predicted"/>
<evidence type="ECO:0000256" key="4">
    <source>
        <dbReference type="ARBA" id="ARBA00023125"/>
    </source>
</evidence>
<gene>
    <name evidence="11" type="ORF">NBR_LOCUS14086</name>
</gene>
<dbReference type="PROSITE" id="PS50112">
    <property type="entry name" value="PAS"/>
    <property type="match status" value="2"/>
</dbReference>
<dbReference type="Gene3D" id="3.30.450.20">
    <property type="entry name" value="PAS domain"/>
    <property type="match status" value="2"/>
</dbReference>
<dbReference type="GO" id="GO:0045944">
    <property type="term" value="P:positive regulation of transcription by RNA polymerase II"/>
    <property type="evidence" value="ECO:0007669"/>
    <property type="project" value="UniProtKB-ARBA"/>
</dbReference>
<feature type="region of interest" description="Disordered" evidence="8">
    <location>
        <begin position="1"/>
        <end position="25"/>
    </location>
</feature>
<dbReference type="WBParaSite" id="NBR_0001408501-mRNA-1">
    <property type="protein sequence ID" value="NBR_0001408501-mRNA-1"/>
    <property type="gene ID" value="NBR_0001408501"/>
</dbReference>
<dbReference type="NCBIfam" id="TIGR00229">
    <property type="entry name" value="sensory_box"/>
    <property type="match status" value="1"/>
</dbReference>
<dbReference type="Pfam" id="PF00989">
    <property type="entry name" value="PAS"/>
    <property type="match status" value="1"/>
</dbReference>
<reference evidence="11 12" key="2">
    <citation type="submission" date="2018-11" db="EMBL/GenBank/DDBJ databases">
        <authorList>
            <consortium name="Pathogen Informatics"/>
        </authorList>
    </citation>
    <scope>NUCLEOTIDE SEQUENCE [LARGE SCALE GENOMIC DNA]</scope>
</reference>
<keyword evidence="3" id="KW-0805">Transcription regulation</keyword>
<dbReference type="InterPro" id="IPR035965">
    <property type="entry name" value="PAS-like_dom_sf"/>
</dbReference>
<keyword evidence="5" id="KW-0804">Transcription</keyword>
<accession>A0A0N4YC37</accession>
<evidence type="ECO:0000256" key="3">
    <source>
        <dbReference type="ARBA" id="ARBA00023015"/>
    </source>
</evidence>
<feature type="domain" description="PAS" evidence="9">
    <location>
        <begin position="295"/>
        <end position="344"/>
    </location>
</feature>
<comment type="subcellular location">
    <subcellularLocation>
        <location evidence="1">Nucleus</location>
    </subcellularLocation>
</comment>
<dbReference type="InterPro" id="IPR036638">
    <property type="entry name" value="HLH_DNA-bd_sf"/>
</dbReference>
<dbReference type="GO" id="GO:0005634">
    <property type="term" value="C:nucleus"/>
    <property type="evidence" value="ECO:0007669"/>
    <property type="project" value="UniProtKB-SubCell"/>
</dbReference>
<dbReference type="InterPro" id="IPR011598">
    <property type="entry name" value="bHLH_dom"/>
</dbReference>
<dbReference type="EMBL" id="UYSL01021237">
    <property type="protein sequence ID" value="VDL77675.1"/>
    <property type="molecule type" value="Genomic_DNA"/>
</dbReference>
<dbReference type="SUPFAM" id="SSF55785">
    <property type="entry name" value="PYP-like sensor domain (PAS domain)"/>
    <property type="match status" value="2"/>
</dbReference>
<dbReference type="GO" id="GO:0046983">
    <property type="term" value="F:protein dimerization activity"/>
    <property type="evidence" value="ECO:0007669"/>
    <property type="project" value="InterPro"/>
</dbReference>
<name>A0A0N4YC37_NIPBR</name>
<dbReference type="Pfam" id="PF14598">
    <property type="entry name" value="PAS_11"/>
    <property type="match status" value="1"/>
</dbReference>
<feature type="compositionally biased region" description="Basic and acidic residues" evidence="8">
    <location>
        <begin position="14"/>
        <end position="25"/>
    </location>
</feature>
<dbReference type="GO" id="GO:0005667">
    <property type="term" value="C:transcription regulator complex"/>
    <property type="evidence" value="ECO:0007669"/>
    <property type="project" value="InterPro"/>
</dbReference>
<keyword evidence="12" id="KW-1185">Reference proteome</keyword>
<dbReference type="CDD" id="cd00130">
    <property type="entry name" value="PAS"/>
    <property type="match status" value="2"/>
</dbReference>
<dbReference type="SMART" id="SM00091">
    <property type="entry name" value="PAS"/>
    <property type="match status" value="2"/>
</dbReference>
<sequence length="443" mass="50499">MDDDEMGMSAGKYARLDGGDEMNENKERYARENHSEIERRRRNKMTHYINELAEMVPQCAALGRKPDKLTILRMAVSHMKAIRGHNNQDESGYKPSFLSDQELKHLILEAANGFLFVVCCNTGRILYVADSITPVLNLKQEDWMNHQINDLIHPDDQDKIRDQLCGSEVAINKVLDLKTGTVKREGAASRVHMTCRRGFICRMRLGPLEPLHRLRNRRPLFQHGGHNYVVMHCTGYIKNTPPTGIDAPPSSCLVAIARLQQCRQLYSISMCFEVASMPLCDPSELSRISMRIADDGKMTFVDARITQLLGLTPDQLIGRFWWQVVHPNEEQQLHDAFMSLMARDQPIRLNCRIRSANDYRPCSISAYKFLNPFNDQFEFVVATHHILTGEEESWIPPTTEPGPAYAPPGSADYSAQDWRPPQDPTRESGAWNAWDPQAYPPHS</sequence>
<dbReference type="OMA" id="QFEYVVA"/>
<evidence type="ECO:0000313" key="12">
    <source>
        <dbReference type="Proteomes" id="UP000271162"/>
    </source>
</evidence>
<evidence type="ECO:0000256" key="6">
    <source>
        <dbReference type="ARBA" id="ARBA00023242"/>
    </source>
</evidence>
<dbReference type="InterPro" id="IPR001067">
    <property type="entry name" value="Nuc_translocat"/>
</dbReference>
<evidence type="ECO:0000256" key="5">
    <source>
        <dbReference type="ARBA" id="ARBA00023163"/>
    </source>
</evidence>
<evidence type="ECO:0000259" key="10">
    <source>
        <dbReference type="PROSITE" id="PS50888"/>
    </source>
</evidence>
<evidence type="ECO:0000256" key="7">
    <source>
        <dbReference type="ARBA" id="ARBA00073216"/>
    </source>
</evidence>
<feature type="domain" description="BHLH" evidence="10">
    <location>
        <begin position="29"/>
        <end position="82"/>
    </location>
</feature>
<evidence type="ECO:0000256" key="2">
    <source>
        <dbReference type="ARBA" id="ARBA00022737"/>
    </source>
</evidence>
<reference evidence="13" key="1">
    <citation type="submission" date="2017-02" db="UniProtKB">
        <authorList>
            <consortium name="WormBaseParasite"/>
        </authorList>
    </citation>
    <scope>IDENTIFICATION</scope>
</reference>
<feature type="domain" description="PAS" evidence="9">
    <location>
        <begin position="100"/>
        <end position="178"/>
    </location>
</feature>
<dbReference type="InterPro" id="IPR050933">
    <property type="entry name" value="Circadian_TF"/>
</dbReference>
<keyword evidence="6" id="KW-0539">Nucleus</keyword>
<dbReference type="InterPro" id="IPR013767">
    <property type="entry name" value="PAS_fold"/>
</dbReference>
<evidence type="ECO:0000256" key="8">
    <source>
        <dbReference type="SAM" id="MobiDB-lite"/>
    </source>
</evidence>
<dbReference type="GO" id="GO:0005737">
    <property type="term" value="C:cytoplasm"/>
    <property type="evidence" value="ECO:0007669"/>
    <property type="project" value="InterPro"/>
</dbReference>
<dbReference type="InterPro" id="IPR000014">
    <property type="entry name" value="PAS"/>
</dbReference>
<evidence type="ECO:0000259" key="9">
    <source>
        <dbReference type="PROSITE" id="PS50112"/>
    </source>
</evidence>